<dbReference type="RefSeq" id="WP_013623194.1">
    <property type="nucleotide sequence ID" value="NC_015170.1"/>
</dbReference>
<feature type="compositionally biased region" description="Acidic residues" evidence="2">
    <location>
        <begin position="89"/>
        <end position="105"/>
    </location>
</feature>
<geneLocation type="plasmid" evidence="4 5">
    <name>pDEIPR03</name>
</geneLocation>
<dbReference type="HOGENOM" id="CLU_648483_0_0_0"/>
<dbReference type="NCBIfam" id="TIGR00350">
    <property type="entry name" value="lytR_cpsA_psr"/>
    <property type="match status" value="1"/>
</dbReference>
<proteinExistence type="inferred from homology"/>
<dbReference type="PANTHER" id="PTHR33392">
    <property type="entry name" value="POLYISOPRENYL-TEICHOIC ACID--PEPTIDOGLYCAN TEICHOIC ACID TRANSFERASE TAGU"/>
    <property type="match status" value="1"/>
</dbReference>
<protein>
    <submittedName>
        <fullName evidence="4">Cell envelope-related transcriptional attenuator</fullName>
    </submittedName>
</protein>
<dbReference type="InterPro" id="IPR004474">
    <property type="entry name" value="LytR_CpsA_psr"/>
</dbReference>
<feature type="region of interest" description="Disordered" evidence="2">
    <location>
        <begin position="1"/>
        <end position="181"/>
    </location>
</feature>
<dbReference type="PANTHER" id="PTHR33392:SF6">
    <property type="entry name" value="POLYISOPRENYL-TEICHOIC ACID--PEPTIDOGLYCAN TEICHOIC ACID TRANSFERASE TAGU"/>
    <property type="match status" value="1"/>
</dbReference>
<dbReference type="EMBL" id="CP002539">
    <property type="protein sequence ID" value="ADY27688.1"/>
    <property type="molecule type" value="Genomic_DNA"/>
</dbReference>
<reference evidence="5" key="1">
    <citation type="submission" date="2011-02" db="EMBL/GenBank/DDBJ databases">
        <title>The complete sequence of plasmid3 of Deinococcus proteolyticus DSM 20540.</title>
        <authorList>
            <consortium name="US DOE Joint Genome Institute (JGI-PGF)"/>
            <person name="Lucas S."/>
            <person name="Copeland A."/>
            <person name="Lapidus A."/>
            <person name="Bruce D."/>
            <person name="Goodwin L."/>
            <person name="Pitluck S."/>
            <person name="Kyrpides N."/>
            <person name="Mavromatis K."/>
            <person name="Pagani I."/>
            <person name="Ivanova N."/>
            <person name="Ovchinnikova G."/>
            <person name="Zeytun A."/>
            <person name="Detter J.C."/>
            <person name="Han C."/>
            <person name="Land M."/>
            <person name="Hauser L."/>
            <person name="Markowitz V."/>
            <person name="Cheng J.-F."/>
            <person name="Hugenholtz P."/>
            <person name="Woyke T."/>
            <person name="Wu D."/>
            <person name="Pukall R."/>
            <person name="Steenblock K."/>
            <person name="Brambilla E."/>
            <person name="Klenk H.-P."/>
            <person name="Eisen J.A."/>
        </authorList>
    </citation>
    <scope>NUCLEOTIDE SEQUENCE [LARGE SCALE GENOMIC DNA]</scope>
    <source>
        <strain evidence="5">ATCC 35074 / DSM 20540 / JCM 6276 / NBRC 101906 / NCIMB 13154 / VKM Ac-1939 / CCM 2703 / MRP</strain>
        <plasmid evidence="5">Plasmid pDEIPR03</plasmid>
    </source>
</reference>
<evidence type="ECO:0000256" key="1">
    <source>
        <dbReference type="ARBA" id="ARBA00006068"/>
    </source>
</evidence>
<evidence type="ECO:0000259" key="3">
    <source>
        <dbReference type="Pfam" id="PF03816"/>
    </source>
</evidence>
<keyword evidence="5" id="KW-1185">Reference proteome</keyword>
<dbReference type="Gene3D" id="3.40.630.190">
    <property type="entry name" value="LCP protein"/>
    <property type="match status" value="1"/>
</dbReference>
<dbReference type="OrthoDB" id="27330at2"/>
<keyword evidence="4" id="KW-0614">Plasmid</keyword>
<evidence type="ECO:0000313" key="4">
    <source>
        <dbReference type="EMBL" id="ADY27688.1"/>
    </source>
</evidence>
<organism evidence="4 5">
    <name type="scientific">Deinococcus proteolyticus (strain ATCC 35074 / DSM 20540 / JCM 6276 / NBRC 101906 / NCIMB 13154 / VKM Ac-1939 / CCM 2703 / MRP)</name>
    <dbReference type="NCBI Taxonomy" id="693977"/>
    <lineage>
        <taxon>Bacteria</taxon>
        <taxon>Thermotogati</taxon>
        <taxon>Deinococcota</taxon>
        <taxon>Deinococci</taxon>
        <taxon>Deinococcales</taxon>
        <taxon>Deinococcaceae</taxon>
        <taxon>Deinococcus</taxon>
    </lineage>
</organism>
<feature type="compositionally biased region" description="Polar residues" evidence="2">
    <location>
        <begin position="126"/>
        <end position="139"/>
    </location>
</feature>
<dbReference type="Pfam" id="PF03816">
    <property type="entry name" value="LytR_cpsA_psr"/>
    <property type="match status" value="1"/>
</dbReference>
<feature type="compositionally biased region" description="Low complexity" evidence="2">
    <location>
        <begin position="143"/>
        <end position="163"/>
    </location>
</feature>
<dbReference type="InterPro" id="IPR050922">
    <property type="entry name" value="LytR/CpsA/Psr_CW_biosynth"/>
</dbReference>
<feature type="compositionally biased region" description="Low complexity" evidence="2">
    <location>
        <begin position="1"/>
        <end position="12"/>
    </location>
</feature>
<accession>F0RQX9</accession>
<comment type="similarity">
    <text evidence="1">Belongs to the LytR/CpsA/Psr (LCP) family.</text>
</comment>
<dbReference type="AlphaFoldDB" id="F0RQX9"/>
<feature type="domain" description="Cell envelope-related transcriptional attenuator" evidence="3">
    <location>
        <begin position="206"/>
        <end position="349"/>
    </location>
</feature>
<dbReference type="eggNOG" id="COG1316">
    <property type="taxonomic scope" value="Bacteria"/>
</dbReference>
<evidence type="ECO:0000313" key="5">
    <source>
        <dbReference type="Proteomes" id="UP000007718"/>
    </source>
</evidence>
<dbReference type="Proteomes" id="UP000007718">
    <property type="component" value="Plasmid pDEIPR03"/>
</dbReference>
<sequence length="423" mass="45930">MYQRQQVQQLGQEVYHELDGDGLPPLPGVLDDPVFAQLPPPPADRPVSWGRYQPPAATTAAATLPQEAQEAGPAAGSQTTGKSGPPQQEETEEEEPEQAETEQQETGEKQVAGSQAARSQAAGSQTTGRQGTSPVSPTGESLAAPAQQRPAADPAAPQKQAPASSGPVQAVTPPAAPSSFTERLKTRARLHILLIGNDEPELGTGRGDVLVVLTFDPVAQQLTFLSVPRDTRVRIPERDGQAKINAAYALGGPTLQTLAVEHFLGLPMDKFVEVSMNGFQRVIDLVGGVEVSPPFAFELDGQQFQPGRVQLNGEQALAYIRMRKQDPRGDLGRNERQQEVIRSLMASLAQRSPEELNALLQQLSTQVRTNFSPSEVVALRRTHAYAVDHQSVLRPAGENRRIDGQWYYVVSDRERQRLHLALR</sequence>
<dbReference type="KEGG" id="dpt:Deipr_2574"/>
<name>F0RQX9_DEIPM</name>
<reference evidence="4 5" key="2">
    <citation type="journal article" date="2012" name="Stand. Genomic Sci.">
        <title>Complete genome sequence of the orange-red pigmented, radioresistant Deinococcus proteolyticus type strain (MRP(T)).</title>
        <authorList>
            <person name="Copeland A."/>
            <person name="Zeytun A."/>
            <person name="Yassawong M."/>
            <person name="Nolan M."/>
            <person name="Lucas S."/>
            <person name="Hammon N."/>
            <person name="Deshpande S."/>
            <person name="Cheng J.F."/>
            <person name="Han C."/>
            <person name="Tapia R."/>
            <person name="Goodwin L.A."/>
            <person name="Pitluck S."/>
            <person name="Mavromatis K."/>
            <person name="Liolios K."/>
            <person name="Pagani I."/>
            <person name="Ivanova N."/>
            <person name="Mikhailova N."/>
            <person name="Pati A."/>
            <person name="Chen A."/>
            <person name="Palaniappan K."/>
            <person name="Land M."/>
            <person name="Hauser L."/>
            <person name="Jeffries C.D."/>
            <person name="Brambilla E.M."/>
            <person name="Rohde M."/>
            <person name="Sikorski J."/>
            <person name="Pukall R."/>
            <person name="Goker M."/>
            <person name="Detter J.C."/>
            <person name="Woyke T."/>
            <person name="Bristow J."/>
            <person name="Eisen J.A."/>
            <person name="Markowitz V."/>
            <person name="Hugenholtz P."/>
            <person name="Kyrpides N.C."/>
            <person name="Klenk H.P."/>
            <person name="Lapidus A."/>
        </authorList>
    </citation>
    <scope>NUCLEOTIDE SEQUENCE [LARGE SCALE GENOMIC DNA]</scope>
    <source>
        <strain evidence="5">ATCC 35074 / DSM 20540 / JCM 6276 / NBRC 101906 / NCIMB 13154 / VKM Ac-1939 / CCM 2703 / MRP</strain>
        <plasmid evidence="5">Plasmid pDEIPR03</plasmid>
    </source>
</reference>
<gene>
    <name evidence="4" type="ordered locus">Deipr_2574</name>
</gene>
<evidence type="ECO:0000256" key="2">
    <source>
        <dbReference type="SAM" id="MobiDB-lite"/>
    </source>
</evidence>
<feature type="compositionally biased region" description="Low complexity" evidence="2">
    <location>
        <begin position="112"/>
        <end position="125"/>
    </location>
</feature>
<feature type="compositionally biased region" description="Low complexity" evidence="2">
    <location>
        <begin position="53"/>
        <end position="71"/>
    </location>
</feature>